<dbReference type="EMBL" id="JACRWC010000105">
    <property type="protein sequence ID" value="MBC6000030.1"/>
    <property type="molecule type" value="Genomic_DNA"/>
</dbReference>
<dbReference type="InterPro" id="IPR001387">
    <property type="entry name" value="Cro/C1-type_HTH"/>
</dbReference>
<dbReference type="Proteomes" id="UP000644115">
    <property type="component" value="Unassembled WGS sequence"/>
</dbReference>
<dbReference type="CDD" id="cd00093">
    <property type="entry name" value="HTH_XRE"/>
    <property type="match status" value="1"/>
</dbReference>
<comment type="caution">
    <text evidence="2">The sequence shown here is derived from an EMBL/GenBank/DDBJ whole genome shotgun (WGS) entry which is preliminary data.</text>
</comment>
<feature type="domain" description="HTH cro/C1-type" evidence="1">
    <location>
        <begin position="12"/>
        <end position="66"/>
    </location>
</feature>
<dbReference type="SUPFAM" id="SSF47413">
    <property type="entry name" value="lambda repressor-like DNA-binding domains"/>
    <property type="match status" value="1"/>
</dbReference>
<keyword evidence="3" id="KW-1185">Reference proteome</keyword>
<sequence>MKNDFHTLITNMKALRIFSGSSQEQTSASLHLSRSTYASYESGLRTPDLDTLQKLSALYHVSLSDLVYASMEELIMLQIHYQKNESLLQDVLPLYESLSPFDKSRIMEQIDILKREELLVISLYHSCDHKL</sequence>
<dbReference type="SMART" id="SM00530">
    <property type="entry name" value="HTH_XRE"/>
    <property type="match status" value="1"/>
</dbReference>
<gene>
    <name evidence="2" type="ORF">H8876_08465</name>
</gene>
<dbReference type="GO" id="GO:0003677">
    <property type="term" value="F:DNA binding"/>
    <property type="evidence" value="ECO:0007669"/>
    <property type="project" value="InterPro"/>
</dbReference>
<dbReference type="InterPro" id="IPR010982">
    <property type="entry name" value="Lambda_DNA-bd_dom_sf"/>
</dbReference>
<protein>
    <submittedName>
        <fullName evidence="2">Helix-turn-helix transcriptional regulator</fullName>
    </submittedName>
</protein>
<organism evidence="2 3">
    <name type="scientific">Lentihominibacter faecis</name>
    <dbReference type="NCBI Taxonomy" id="2764712"/>
    <lineage>
        <taxon>Bacteria</taxon>
        <taxon>Bacillati</taxon>
        <taxon>Bacillota</taxon>
        <taxon>Clostridia</taxon>
        <taxon>Peptostreptococcales</taxon>
        <taxon>Anaerovoracaceae</taxon>
        <taxon>Lentihominibacter</taxon>
    </lineage>
</organism>
<proteinExistence type="predicted"/>
<dbReference type="AlphaFoldDB" id="A0A923NC24"/>
<dbReference type="Pfam" id="PF01381">
    <property type="entry name" value="HTH_3"/>
    <property type="match status" value="1"/>
</dbReference>
<accession>A0A923NC24</accession>
<evidence type="ECO:0000259" key="1">
    <source>
        <dbReference type="PROSITE" id="PS50943"/>
    </source>
</evidence>
<evidence type="ECO:0000313" key="2">
    <source>
        <dbReference type="EMBL" id="MBC6000030.1"/>
    </source>
</evidence>
<dbReference type="Gene3D" id="1.10.260.40">
    <property type="entry name" value="lambda repressor-like DNA-binding domains"/>
    <property type="match status" value="1"/>
</dbReference>
<dbReference type="PROSITE" id="PS50943">
    <property type="entry name" value="HTH_CROC1"/>
    <property type="match status" value="1"/>
</dbReference>
<reference evidence="2" key="1">
    <citation type="submission" date="2020-08" db="EMBL/GenBank/DDBJ databases">
        <authorList>
            <person name="Liu C."/>
            <person name="Sun Q."/>
        </authorList>
    </citation>
    <scope>NUCLEOTIDE SEQUENCE</scope>
    <source>
        <strain evidence="2">BX16</strain>
    </source>
</reference>
<name>A0A923NC24_9FIRM</name>
<evidence type="ECO:0000313" key="3">
    <source>
        <dbReference type="Proteomes" id="UP000644115"/>
    </source>
</evidence>
<dbReference type="RefSeq" id="WP_249287382.1">
    <property type="nucleotide sequence ID" value="NZ_JACRWC010000105.1"/>
</dbReference>